<reference evidence="7 8" key="1">
    <citation type="submission" date="2014-11" db="EMBL/GenBank/DDBJ databases">
        <title>Symbiosis island explosion on the genome of extra-slow-growing strains of soybean bradyrhizobia with massive insertion sequences.</title>
        <authorList>
            <person name="Iida T."/>
            <person name="Minamisawa K."/>
        </authorList>
    </citation>
    <scope>NUCLEOTIDE SEQUENCE [LARGE SCALE GENOMIC DNA]</scope>
    <source>
        <strain evidence="7 8">NK6</strain>
    </source>
</reference>
<sequence>MEKLSFRLTAARSAGGTRAQAIVGVVASGNLEVLLERASPADMCTIDIATAAHGFGAVWDAVVRDFVARRSAGGLRISINDGGARPDTVALRLAQGVRKIEEPER</sequence>
<feature type="modified residue" description="O-(phosphoribosyl dephospho-coenzyme A)serine" evidence="4 6">
    <location>
        <position position="28"/>
    </location>
</feature>
<dbReference type="InterPro" id="IPR023439">
    <property type="entry name" value="Mal_deCO2ase/Cit_lyase_ACP"/>
</dbReference>
<name>A0A0E4FT31_9BRAD</name>
<dbReference type="RefSeq" id="WP_028173631.1">
    <property type="nucleotide sequence ID" value="NZ_AJQI01000048.1"/>
</dbReference>
<dbReference type="Proteomes" id="UP000063308">
    <property type="component" value="Chromosome"/>
</dbReference>
<dbReference type="GeneID" id="46488544"/>
<dbReference type="GO" id="GO:0005737">
    <property type="term" value="C:cytoplasm"/>
    <property type="evidence" value="ECO:0007669"/>
    <property type="project" value="UniProtKB-SubCell"/>
</dbReference>
<comment type="similarity">
    <text evidence="4">Belongs to the MdcC family.</text>
</comment>
<evidence type="ECO:0000313" key="7">
    <source>
        <dbReference type="EMBL" id="BAR56284.1"/>
    </source>
</evidence>
<organism evidence="7 8">
    <name type="scientific">Bradyrhizobium diazoefficiens</name>
    <dbReference type="NCBI Taxonomy" id="1355477"/>
    <lineage>
        <taxon>Bacteria</taxon>
        <taxon>Pseudomonadati</taxon>
        <taxon>Pseudomonadota</taxon>
        <taxon>Alphaproteobacteria</taxon>
        <taxon>Hyphomicrobiales</taxon>
        <taxon>Nitrobacteraceae</taxon>
        <taxon>Bradyrhizobium</taxon>
    </lineage>
</organism>
<dbReference type="HAMAP" id="MF_00710">
    <property type="entry name" value="Malonate_deCO2ase_dsu"/>
    <property type="match status" value="1"/>
</dbReference>
<protein>
    <recommendedName>
        <fullName evidence="4 5">Malonate decarboxylase acyl carrier protein</fullName>
    </recommendedName>
    <alternativeName>
        <fullName evidence="4">Malonate decarboxylase subunit delta</fullName>
    </alternativeName>
</protein>
<evidence type="ECO:0000313" key="8">
    <source>
        <dbReference type="Proteomes" id="UP000063308"/>
    </source>
</evidence>
<comment type="PTM">
    <text evidence="4 6">Covalently binds the prosthetic group of malonate decarboxylase.</text>
</comment>
<keyword evidence="3 4" id="KW-0597">Phosphoprotein</keyword>
<dbReference type="AlphaFoldDB" id="A0A0E4FT31"/>
<dbReference type="NCBIfam" id="TIGR03130">
    <property type="entry name" value="malonate_delta"/>
    <property type="match status" value="1"/>
</dbReference>
<dbReference type="Pfam" id="PF06857">
    <property type="entry name" value="ACP"/>
    <property type="match status" value="1"/>
</dbReference>
<evidence type="ECO:0000256" key="3">
    <source>
        <dbReference type="ARBA" id="ARBA00022553"/>
    </source>
</evidence>
<dbReference type="EMBL" id="AP014685">
    <property type="protein sequence ID" value="BAR56284.1"/>
    <property type="molecule type" value="Genomic_DNA"/>
</dbReference>
<gene>
    <name evidence="4" type="primary">mdcC</name>
    <name evidence="7" type="ORF">NK6_3104</name>
</gene>
<comment type="subcellular location">
    <subcellularLocation>
        <location evidence="1 4">Cytoplasm</location>
    </subcellularLocation>
</comment>
<dbReference type="GO" id="GO:0000036">
    <property type="term" value="F:acyl carrier activity"/>
    <property type="evidence" value="ECO:0007669"/>
    <property type="project" value="UniProtKB-UniRule"/>
</dbReference>
<accession>A0A0E4FT31</accession>
<evidence type="ECO:0000256" key="4">
    <source>
        <dbReference type="HAMAP-Rule" id="MF_00710"/>
    </source>
</evidence>
<proteinExistence type="inferred from homology"/>
<evidence type="ECO:0000256" key="5">
    <source>
        <dbReference type="NCBIfam" id="TIGR03130"/>
    </source>
</evidence>
<evidence type="ECO:0000256" key="6">
    <source>
        <dbReference type="PIRSR" id="PIRSR609662-50"/>
    </source>
</evidence>
<comment type="function">
    <text evidence="4">Subunit of malonate decarboxylase, it is an acyl carrier protein to which acetyl and malonyl thioester residues are bound via a 2'-(5''-phosphoribosyl)-3'-dephospho-CoA prosthetic group and turn over during the catalytic mechanism.</text>
</comment>
<keyword evidence="2 4" id="KW-0963">Cytoplasm</keyword>
<dbReference type="InterPro" id="IPR009662">
    <property type="entry name" value="Malonate_deCO2ase_dsu"/>
</dbReference>
<evidence type="ECO:0000256" key="1">
    <source>
        <dbReference type="ARBA" id="ARBA00004496"/>
    </source>
</evidence>
<evidence type="ECO:0000256" key="2">
    <source>
        <dbReference type="ARBA" id="ARBA00022490"/>
    </source>
</evidence>